<keyword evidence="2" id="KW-1185">Reference proteome</keyword>
<evidence type="ECO:0008006" key="3">
    <source>
        <dbReference type="Google" id="ProtNLM"/>
    </source>
</evidence>
<comment type="caution">
    <text evidence="1">The sequence shown here is derived from an EMBL/GenBank/DDBJ whole genome shotgun (WGS) entry which is preliminary data.</text>
</comment>
<proteinExistence type="predicted"/>
<dbReference type="EMBL" id="MUYU01000025">
    <property type="protein sequence ID" value="OOS22937.1"/>
    <property type="molecule type" value="Genomic_DNA"/>
</dbReference>
<dbReference type="RefSeq" id="WP_078254760.1">
    <property type="nucleotide sequence ID" value="NZ_MUYU01000025.1"/>
</dbReference>
<evidence type="ECO:0000313" key="2">
    <source>
        <dbReference type="Proteomes" id="UP000189800"/>
    </source>
</evidence>
<dbReference type="Proteomes" id="UP000189800">
    <property type="component" value="Unassembled WGS sequence"/>
</dbReference>
<dbReference type="AlphaFoldDB" id="A0A1T0CKS5"/>
<organism evidence="1 2">
    <name type="scientific">Moraxella pluranimalium</name>
    <dbReference type="NCBI Taxonomy" id="470453"/>
    <lineage>
        <taxon>Bacteria</taxon>
        <taxon>Pseudomonadati</taxon>
        <taxon>Pseudomonadota</taxon>
        <taxon>Gammaproteobacteria</taxon>
        <taxon>Moraxellales</taxon>
        <taxon>Moraxellaceae</taxon>
        <taxon>Moraxella</taxon>
    </lineage>
</organism>
<name>A0A1T0CKS5_9GAMM</name>
<protein>
    <recommendedName>
        <fullName evidence="3">DUF721 domain-containing protein</fullName>
    </recommendedName>
</protein>
<accession>A0A1T0CKS5</accession>
<evidence type="ECO:0000313" key="1">
    <source>
        <dbReference type="EMBL" id="OOS22937.1"/>
    </source>
</evidence>
<gene>
    <name evidence="1" type="ORF">B0680_08980</name>
</gene>
<reference evidence="1 2" key="1">
    <citation type="submission" date="2017-02" db="EMBL/GenBank/DDBJ databases">
        <title>Draft genome sequence of Moraxella pluranimalium CCUG 54913T type strain.</title>
        <authorList>
            <person name="Salva-Serra F."/>
            <person name="Engstrom-Jakobsson H."/>
            <person name="Thorell K."/>
            <person name="Jaen-Luchoro D."/>
            <person name="Gonzales-Siles L."/>
            <person name="Karlsson R."/>
            <person name="Yazdan S."/>
            <person name="Boulund F."/>
            <person name="Johnning A."/>
            <person name="Engstrand L."/>
            <person name="Kristiansson E."/>
            <person name="Moore E."/>
        </authorList>
    </citation>
    <scope>NUCLEOTIDE SEQUENCE [LARGE SCALE GENOMIC DNA]</scope>
    <source>
        <strain evidence="1 2">CCUG 54913</strain>
    </source>
</reference>
<sequence>MSDSTKTTAINDLLAKTCKPNHLASQLEHQAAAGAAVPKHLSHQYYHLQQTTQLVRQALSQIFPEQMLTTCYVVATLPAEITLAMGSSTAANHARYMMMDCVQALRAYDERFCQLQSIKVILAPQMTQSDSRQDDPKRTLSENTKQIIAQSAQFVTKNERLHTALLKLAGNDD</sequence>
<dbReference type="OrthoDB" id="6650101at2"/>